<evidence type="ECO:0000256" key="2">
    <source>
        <dbReference type="ARBA" id="ARBA00005330"/>
    </source>
</evidence>
<evidence type="ECO:0000256" key="6">
    <source>
        <dbReference type="SAM" id="MobiDB-lite"/>
    </source>
</evidence>
<feature type="compositionally biased region" description="Basic residues" evidence="6">
    <location>
        <begin position="24"/>
        <end position="33"/>
    </location>
</feature>
<feature type="compositionally biased region" description="Low complexity" evidence="6">
    <location>
        <begin position="34"/>
        <end position="43"/>
    </location>
</feature>
<comment type="similarity">
    <text evidence="2">Belongs to the NGG1 family.</text>
</comment>
<reference evidence="8" key="1">
    <citation type="submission" date="2015-06" db="EMBL/GenBank/DDBJ databases">
        <title>Expansion of signal transduction pathways in fungi by whole-genome duplication.</title>
        <authorList>
            <consortium name="DOE Joint Genome Institute"/>
            <person name="Corrochano L.M."/>
            <person name="Kuo A."/>
            <person name="Marcet-Houben M."/>
            <person name="Polaino S."/>
            <person name="Salamov A."/>
            <person name="Villalobos J.M."/>
            <person name="Alvarez M.I."/>
            <person name="Avalos J."/>
            <person name="Benito E.P."/>
            <person name="Benoit I."/>
            <person name="Burger G."/>
            <person name="Camino L.P."/>
            <person name="Canovas D."/>
            <person name="Cerda-Olmedo E."/>
            <person name="Cheng J.-F."/>
            <person name="Dominguez A."/>
            <person name="Elias M."/>
            <person name="Eslava A.P."/>
            <person name="Glaser F."/>
            <person name="Grimwood J."/>
            <person name="Gutierrez G."/>
            <person name="Heitman J."/>
            <person name="Henrissat B."/>
            <person name="Iturriaga E.A."/>
            <person name="Lang B.F."/>
            <person name="Lavin J.L."/>
            <person name="Lee S."/>
            <person name="Li W."/>
            <person name="Lindquist E."/>
            <person name="Lopez-Garcia S."/>
            <person name="Luque E.M."/>
            <person name="Marcos A.T."/>
            <person name="Martin J."/>
            <person name="McCluskey K."/>
            <person name="Medina H.R."/>
            <person name="Miralles-Duran A."/>
            <person name="Miyazaki A."/>
            <person name="Munoz-Torres E."/>
            <person name="Oguiza J.A."/>
            <person name="Ohm R."/>
            <person name="Olmedo M."/>
            <person name="Orejas M."/>
            <person name="Ortiz-Castellanos L."/>
            <person name="Pisabarro A.G."/>
            <person name="Rodriguez-Romero J."/>
            <person name="Ruiz-Herrera J."/>
            <person name="Ruiz-Vazquez R."/>
            <person name="Sanz C."/>
            <person name="Schackwitz W."/>
            <person name="Schmutz J."/>
            <person name="Shahriari M."/>
            <person name="Shelest E."/>
            <person name="Silva-Franco F."/>
            <person name="Soanes D."/>
            <person name="Syed K."/>
            <person name="Tagua V.G."/>
            <person name="Talbot N.J."/>
            <person name="Thon M."/>
            <person name="De vries R.P."/>
            <person name="Wiebenga A."/>
            <person name="Yadav J.S."/>
            <person name="Braun E.L."/>
            <person name="Baker S."/>
            <person name="Garre V."/>
            <person name="Horwitz B."/>
            <person name="Torres-Martinez S."/>
            <person name="Idnurm A."/>
            <person name="Herrera-Estrella A."/>
            <person name="Gabaldon T."/>
            <person name="Grigoriev I.V."/>
        </authorList>
    </citation>
    <scope>NUCLEOTIDE SEQUENCE [LARGE SCALE GENOMIC DNA]</scope>
    <source>
        <strain evidence="8">NRRL 1555(-)</strain>
    </source>
</reference>
<dbReference type="GO" id="GO:0006357">
    <property type="term" value="P:regulation of transcription by RNA polymerase II"/>
    <property type="evidence" value="ECO:0007669"/>
    <property type="project" value="TreeGrafter"/>
</dbReference>
<gene>
    <name evidence="7" type="ORF">PHYBLDRAFT_180096</name>
</gene>
<keyword evidence="3" id="KW-0805">Transcription regulation</keyword>
<dbReference type="InParanoid" id="A0A163ECX3"/>
<name>A0A163ECX3_PHYB8</name>
<dbReference type="STRING" id="763407.A0A163ECX3"/>
<evidence type="ECO:0000313" key="7">
    <source>
        <dbReference type="EMBL" id="OAD78020.1"/>
    </source>
</evidence>
<dbReference type="GO" id="GO:0005634">
    <property type="term" value="C:nucleus"/>
    <property type="evidence" value="ECO:0007669"/>
    <property type="project" value="UniProtKB-SubCell"/>
</dbReference>
<dbReference type="Pfam" id="PF10198">
    <property type="entry name" value="Ada3"/>
    <property type="match status" value="1"/>
</dbReference>
<dbReference type="InterPro" id="IPR019340">
    <property type="entry name" value="Histone_AcTrfase_su3"/>
</dbReference>
<keyword evidence="5" id="KW-0539">Nucleus</keyword>
<dbReference type="FunCoup" id="A0A163ECX3">
    <property type="interactions" value="39"/>
</dbReference>
<dbReference type="GeneID" id="28999166"/>
<accession>A0A163ECX3</accession>
<protein>
    <submittedName>
        <fullName evidence="7">Uncharacterized protein</fullName>
    </submittedName>
</protein>
<dbReference type="OrthoDB" id="1232at2759"/>
<dbReference type="VEuPathDB" id="FungiDB:PHYBLDRAFT_180096"/>
<feature type="compositionally biased region" description="Polar residues" evidence="6">
    <location>
        <begin position="159"/>
        <end position="174"/>
    </location>
</feature>
<dbReference type="GO" id="GO:0003713">
    <property type="term" value="F:transcription coactivator activity"/>
    <property type="evidence" value="ECO:0007669"/>
    <property type="project" value="TreeGrafter"/>
</dbReference>
<keyword evidence="8" id="KW-1185">Reference proteome</keyword>
<sequence length="421" mass="47861">MNPIEQKKTMGNRPDSSHAFGKSQRNKGSRSRSRSMSPLSMPNFPRPSKQPPKPHQGSKAKKRKPDSYKSANQRAPPPPPESRVKEDLGFVVVKPKDQVPVANFWAAVEPCFRPLAEEDRNFLLEQSDNTTPYIIPTLGRPYSELWAEEDHNLVPALSRSHSPALGSSTASSRQGSHDHLANETGAPPERLKYLVSKHSLTDDHLNTQDLSCGSLTERLLSSLIREDIVDPSEAPFQQDADDDFTGVSTGEKDIEMPGKTVLEILPYPPPEIVDFEERLRRELRYAGLLGEDDVDWNSREDDEICAELRKSSRELKEQVAMNTSRKKKLLDIVDRQLQYEQYRHVLDTLDTQVEQCYIKRFRTQKSKKRKMASSSRPSCLSENAVYAMEKRRTWINALGGIFKDKNLIMPTKSIYEETEQG</sequence>
<feature type="region of interest" description="Disordered" evidence="6">
    <location>
        <begin position="1"/>
        <end position="86"/>
    </location>
</feature>
<dbReference type="Proteomes" id="UP000077315">
    <property type="component" value="Unassembled WGS sequence"/>
</dbReference>
<evidence type="ECO:0000313" key="8">
    <source>
        <dbReference type="Proteomes" id="UP000077315"/>
    </source>
</evidence>
<feature type="compositionally biased region" description="Pro residues" evidence="6">
    <location>
        <begin position="44"/>
        <end position="54"/>
    </location>
</feature>
<evidence type="ECO:0000256" key="1">
    <source>
        <dbReference type="ARBA" id="ARBA00004123"/>
    </source>
</evidence>
<evidence type="ECO:0000256" key="3">
    <source>
        <dbReference type="ARBA" id="ARBA00023015"/>
    </source>
</evidence>
<dbReference type="PANTHER" id="PTHR13556:SF2">
    <property type="entry name" value="TRANSCRIPTIONAL ADAPTER 3"/>
    <property type="match status" value="1"/>
</dbReference>
<feature type="region of interest" description="Disordered" evidence="6">
    <location>
        <begin position="158"/>
        <end position="187"/>
    </location>
</feature>
<dbReference type="RefSeq" id="XP_018296060.1">
    <property type="nucleotide sequence ID" value="XM_018438260.1"/>
</dbReference>
<evidence type="ECO:0000256" key="5">
    <source>
        <dbReference type="ARBA" id="ARBA00023242"/>
    </source>
</evidence>
<dbReference type="AlphaFoldDB" id="A0A163ECX3"/>
<evidence type="ECO:0000256" key="4">
    <source>
        <dbReference type="ARBA" id="ARBA00023163"/>
    </source>
</evidence>
<keyword evidence="4" id="KW-0804">Transcription</keyword>
<comment type="subcellular location">
    <subcellularLocation>
        <location evidence="1">Nucleus</location>
    </subcellularLocation>
</comment>
<dbReference type="EMBL" id="KV440974">
    <property type="protein sequence ID" value="OAD78020.1"/>
    <property type="molecule type" value="Genomic_DNA"/>
</dbReference>
<dbReference type="PANTHER" id="PTHR13556">
    <property type="entry name" value="TRANSCRIPTIONAL ADAPTER 3-RELATED"/>
    <property type="match status" value="1"/>
</dbReference>
<organism evidence="7 8">
    <name type="scientific">Phycomyces blakesleeanus (strain ATCC 8743b / DSM 1359 / FGSC 10004 / NBRC 33097 / NRRL 1555)</name>
    <dbReference type="NCBI Taxonomy" id="763407"/>
    <lineage>
        <taxon>Eukaryota</taxon>
        <taxon>Fungi</taxon>
        <taxon>Fungi incertae sedis</taxon>
        <taxon>Mucoromycota</taxon>
        <taxon>Mucoromycotina</taxon>
        <taxon>Mucoromycetes</taxon>
        <taxon>Mucorales</taxon>
        <taxon>Phycomycetaceae</taxon>
        <taxon>Phycomyces</taxon>
    </lineage>
</organism>
<proteinExistence type="inferred from homology"/>
<dbReference type="GO" id="GO:0000124">
    <property type="term" value="C:SAGA complex"/>
    <property type="evidence" value="ECO:0007669"/>
    <property type="project" value="TreeGrafter"/>
</dbReference>